<dbReference type="InterPro" id="IPR006664">
    <property type="entry name" value="OMP_bac"/>
</dbReference>
<dbReference type="Pfam" id="PF00691">
    <property type="entry name" value="OmpA"/>
    <property type="match status" value="1"/>
</dbReference>
<evidence type="ECO:0000256" key="2">
    <source>
        <dbReference type="ARBA" id="ARBA00023136"/>
    </source>
</evidence>
<feature type="domain" description="OmpA-like" evidence="7">
    <location>
        <begin position="298"/>
        <end position="416"/>
    </location>
</feature>
<evidence type="ECO:0000256" key="6">
    <source>
        <dbReference type="SAM" id="Phobius"/>
    </source>
</evidence>
<dbReference type="CDD" id="cd07185">
    <property type="entry name" value="OmpA_C-like"/>
    <property type="match status" value="1"/>
</dbReference>
<dbReference type="GO" id="GO:0009279">
    <property type="term" value="C:cell outer membrane"/>
    <property type="evidence" value="ECO:0007669"/>
    <property type="project" value="UniProtKB-SubCell"/>
</dbReference>
<organism evidence="8 9">
    <name type="scientific">Niastella yeongjuensis</name>
    <dbReference type="NCBI Taxonomy" id="354355"/>
    <lineage>
        <taxon>Bacteria</taxon>
        <taxon>Pseudomonadati</taxon>
        <taxon>Bacteroidota</taxon>
        <taxon>Chitinophagia</taxon>
        <taxon>Chitinophagales</taxon>
        <taxon>Chitinophagaceae</taxon>
        <taxon>Niastella</taxon>
    </lineage>
</organism>
<dbReference type="Pfam" id="PF06078">
    <property type="entry name" value="DUF937"/>
    <property type="match status" value="1"/>
</dbReference>
<evidence type="ECO:0000313" key="9">
    <source>
        <dbReference type="Proteomes" id="UP000192610"/>
    </source>
</evidence>
<dbReference type="PANTHER" id="PTHR30329:SF21">
    <property type="entry name" value="LIPOPROTEIN YIAD-RELATED"/>
    <property type="match status" value="1"/>
</dbReference>
<evidence type="ECO:0000256" key="4">
    <source>
        <dbReference type="PROSITE-ProRule" id="PRU00473"/>
    </source>
</evidence>
<evidence type="ECO:0000256" key="1">
    <source>
        <dbReference type="ARBA" id="ARBA00004442"/>
    </source>
</evidence>
<dbReference type="EMBL" id="LVXG01000012">
    <property type="protein sequence ID" value="OQP50500.1"/>
    <property type="molecule type" value="Genomic_DNA"/>
</dbReference>
<dbReference type="InterPro" id="IPR009282">
    <property type="entry name" value="DUF937"/>
</dbReference>
<comment type="caution">
    <text evidence="8">The sequence shown here is derived from an EMBL/GenBank/DDBJ whole genome shotgun (WGS) entry which is preliminary data.</text>
</comment>
<feature type="transmembrane region" description="Helical" evidence="6">
    <location>
        <begin position="211"/>
        <end position="229"/>
    </location>
</feature>
<dbReference type="PANTHER" id="PTHR30329">
    <property type="entry name" value="STATOR ELEMENT OF FLAGELLAR MOTOR COMPLEX"/>
    <property type="match status" value="1"/>
</dbReference>
<comment type="subcellular location">
    <subcellularLocation>
        <location evidence="1">Cell outer membrane</location>
    </subcellularLocation>
</comment>
<dbReference type="SUPFAM" id="SSF103088">
    <property type="entry name" value="OmpA-like"/>
    <property type="match status" value="1"/>
</dbReference>
<evidence type="ECO:0000313" key="8">
    <source>
        <dbReference type="EMBL" id="OQP50500.1"/>
    </source>
</evidence>
<dbReference type="InterPro" id="IPR006665">
    <property type="entry name" value="OmpA-like"/>
</dbReference>
<dbReference type="PROSITE" id="PS51123">
    <property type="entry name" value="OMPA_2"/>
    <property type="match status" value="1"/>
</dbReference>
<keyword evidence="6" id="KW-1133">Transmembrane helix</keyword>
<keyword evidence="9" id="KW-1185">Reference proteome</keyword>
<accession>A0A1V9EWJ0</accession>
<keyword evidence="3" id="KW-0998">Cell outer membrane</keyword>
<evidence type="ECO:0000256" key="5">
    <source>
        <dbReference type="SAM" id="MobiDB-lite"/>
    </source>
</evidence>
<evidence type="ECO:0000259" key="7">
    <source>
        <dbReference type="PROSITE" id="PS51123"/>
    </source>
</evidence>
<dbReference type="PRINTS" id="PR01021">
    <property type="entry name" value="OMPADOMAIN"/>
</dbReference>
<sequence>MSFNLFDSVRGFLGNDVIDNASNVLGENENNMQKAASGAIPAVLTGILEKAGSGDAGNLLRMSKETFNSGMLNNVGRFFSDNSLLSRGGDLLKSIFGDRLSNVTNMIASYAGIKPGSATALLSATAPAALGALGSHAVSTNMSTSGFLSFLNNQKDNILNAVPSGFNLASALGLSSLGAIGTRLTSALSGIGGSIKNTAANIPGTRKRTNWFVPALLALALIALIWLFMGRRNNRNETAQSGINMRPDSAIASAPPVNRPATPASIMVQLPNGTEINAYKGGIEDQLVKFLNDPSKKVDKNTWFDFDNVNFETGSANIMPESMTQIKNIAAIMKAFPSAAIKIGGYTDKTGNESSNLKLSKARAEAVHTALQNDGVPAAQLSGAEGYGSKFAKAPADASDEERKKDRRMAVNVRHK</sequence>
<dbReference type="InterPro" id="IPR050330">
    <property type="entry name" value="Bact_OuterMem_StrucFunc"/>
</dbReference>
<dbReference type="Proteomes" id="UP000192610">
    <property type="component" value="Unassembled WGS sequence"/>
</dbReference>
<dbReference type="InterPro" id="IPR036737">
    <property type="entry name" value="OmpA-like_sf"/>
</dbReference>
<feature type="region of interest" description="Disordered" evidence="5">
    <location>
        <begin position="388"/>
        <end position="416"/>
    </location>
</feature>
<proteinExistence type="predicted"/>
<evidence type="ECO:0000256" key="3">
    <source>
        <dbReference type="ARBA" id="ARBA00023237"/>
    </source>
</evidence>
<keyword evidence="2 4" id="KW-0472">Membrane</keyword>
<dbReference type="STRING" id="354355.SAMN05660816_00690"/>
<protein>
    <recommendedName>
        <fullName evidence="7">OmpA-like domain-containing protein</fullName>
    </recommendedName>
</protein>
<dbReference type="OrthoDB" id="9782229at2"/>
<gene>
    <name evidence="8" type="ORF">A4H97_01275</name>
</gene>
<dbReference type="AlphaFoldDB" id="A0A1V9EWJ0"/>
<dbReference type="Gene3D" id="3.30.1330.60">
    <property type="entry name" value="OmpA-like domain"/>
    <property type="match status" value="1"/>
</dbReference>
<name>A0A1V9EWJ0_9BACT</name>
<keyword evidence="6" id="KW-0812">Transmembrane</keyword>
<dbReference type="RefSeq" id="WP_081198833.1">
    <property type="nucleotide sequence ID" value="NZ_FOCZ01000001.1"/>
</dbReference>
<reference evidence="9" key="1">
    <citation type="submission" date="2016-04" db="EMBL/GenBank/DDBJ databases">
        <authorList>
            <person name="Chen L."/>
            <person name="Zhuang W."/>
            <person name="Wang G."/>
        </authorList>
    </citation>
    <scope>NUCLEOTIDE SEQUENCE [LARGE SCALE GENOMIC DNA]</scope>
    <source>
        <strain evidence="9">17621</strain>
    </source>
</reference>